<dbReference type="CDD" id="cd06254">
    <property type="entry name" value="M14_ASTE_ASPA-like"/>
    <property type="match status" value="1"/>
</dbReference>
<comment type="cofactor">
    <cofactor evidence="1">
        <name>Zn(2+)</name>
        <dbReference type="ChEBI" id="CHEBI:29105"/>
    </cofactor>
</comment>
<evidence type="ECO:0000259" key="6">
    <source>
        <dbReference type="Pfam" id="PF24827"/>
    </source>
</evidence>
<organism evidence="7 8">
    <name type="scientific">Erythrobacter sanguineus</name>
    <dbReference type="NCBI Taxonomy" id="198312"/>
    <lineage>
        <taxon>Bacteria</taxon>
        <taxon>Pseudomonadati</taxon>
        <taxon>Pseudomonadota</taxon>
        <taxon>Alphaproteobacteria</taxon>
        <taxon>Sphingomonadales</taxon>
        <taxon>Erythrobacteraceae</taxon>
        <taxon>Erythrobacter/Porphyrobacter group</taxon>
        <taxon>Erythrobacter</taxon>
    </lineage>
</organism>
<evidence type="ECO:0000256" key="2">
    <source>
        <dbReference type="ARBA" id="ARBA00022723"/>
    </source>
</evidence>
<dbReference type="EMBL" id="FRDF01000013">
    <property type="protein sequence ID" value="SHN61215.1"/>
    <property type="molecule type" value="Genomic_DNA"/>
</dbReference>
<dbReference type="STRING" id="198312.SAMN02745193_02227"/>
<feature type="chain" id="PRO_5012748811" description="Succinylglutamate desuccinylase/Aspartoacylase catalytic domain-containing protein" evidence="5">
    <location>
        <begin position="23"/>
        <end position="358"/>
    </location>
</feature>
<dbReference type="PIRSF" id="PIRSF039012">
    <property type="entry name" value="ASP"/>
    <property type="match status" value="1"/>
</dbReference>
<dbReference type="Pfam" id="PF24827">
    <property type="entry name" value="AstE_AspA_cat"/>
    <property type="match status" value="1"/>
</dbReference>
<dbReference type="Gene3D" id="3.40.630.10">
    <property type="entry name" value="Zn peptidases"/>
    <property type="match status" value="1"/>
</dbReference>
<dbReference type="InterPro" id="IPR053138">
    <property type="entry name" value="N-alpha-Ac-DABA_deacetylase"/>
</dbReference>
<dbReference type="Proteomes" id="UP000184391">
    <property type="component" value="Unassembled WGS sequence"/>
</dbReference>
<keyword evidence="4" id="KW-0862">Zinc</keyword>
<feature type="signal peptide" evidence="5">
    <location>
        <begin position="1"/>
        <end position="22"/>
    </location>
</feature>
<protein>
    <recommendedName>
        <fullName evidence="6">Succinylglutamate desuccinylase/Aspartoacylase catalytic domain-containing protein</fullName>
    </recommendedName>
</protein>
<dbReference type="GO" id="GO:0016811">
    <property type="term" value="F:hydrolase activity, acting on carbon-nitrogen (but not peptide) bonds, in linear amides"/>
    <property type="evidence" value="ECO:0007669"/>
    <property type="project" value="InterPro"/>
</dbReference>
<dbReference type="RefSeq" id="WP_072675089.1">
    <property type="nucleotide sequence ID" value="NZ_MUYH01000012.1"/>
</dbReference>
<evidence type="ECO:0000256" key="5">
    <source>
        <dbReference type="SAM" id="SignalP"/>
    </source>
</evidence>
<evidence type="ECO:0000256" key="3">
    <source>
        <dbReference type="ARBA" id="ARBA00022801"/>
    </source>
</evidence>
<dbReference type="PANTHER" id="PTHR37326">
    <property type="entry name" value="BLL3975 PROTEIN"/>
    <property type="match status" value="1"/>
</dbReference>
<evidence type="ECO:0000313" key="8">
    <source>
        <dbReference type="Proteomes" id="UP000184391"/>
    </source>
</evidence>
<sequence>MMTFRLLLAALLLAIVPISASAQPAPAPAPFGMAGTSIAPDSRADFRIPVPEGSDGATFIPVTVIHGAKPGPVLAVVAGVHGFEFASILAAERLAERVDPSQLAGTLVLVRIANIPGFEGRSPNVNPVDRKNLNRVFPGDPQGTQTERMADLIAREVVARSTFLMDVHSGDGAEFLDAFVGVYGGPLATDFPLALKVAQGFGFPNIVRYSMETQEQIDRGRSLNRQGVAAGKPTILVEIGQNGSREEAHVAAIAAGVENALVVLGMADGPMRDVPPSLRLFEGTIAVAATHTGIYHPQNPAPRAVAQGELIGIIRDYTGKEVERLHSPIDGYTLYGITGPPVEAGDGVATIAIPASGF</sequence>
<dbReference type="OrthoDB" id="9782876at2"/>
<proteinExistence type="predicted"/>
<dbReference type="PANTHER" id="PTHR37326:SF1">
    <property type="entry name" value="BLL3975 PROTEIN"/>
    <property type="match status" value="1"/>
</dbReference>
<evidence type="ECO:0000313" key="7">
    <source>
        <dbReference type="EMBL" id="SHN61215.1"/>
    </source>
</evidence>
<evidence type="ECO:0000256" key="4">
    <source>
        <dbReference type="ARBA" id="ARBA00022833"/>
    </source>
</evidence>
<keyword evidence="2" id="KW-0479">Metal-binding</keyword>
<dbReference type="AlphaFoldDB" id="A0A1M7SRS2"/>
<dbReference type="InterPro" id="IPR055438">
    <property type="entry name" value="AstE_AspA_cat"/>
</dbReference>
<keyword evidence="3" id="KW-0378">Hydrolase</keyword>
<gene>
    <name evidence="7" type="ORF">SAMN02745193_02227</name>
</gene>
<dbReference type="GO" id="GO:0016788">
    <property type="term" value="F:hydrolase activity, acting on ester bonds"/>
    <property type="evidence" value="ECO:0007669"/>
    <property type="project" value="InterPro"/>
</dbReference>
<accession>A0A1M7SRS2</accession>
<keyword evidence="5" id="KW-0732">Signal</keyword>
<reference evidence="8" key="1">
    <citation type="submission" date="2016-12" db="EMBL/GenBank/DDBJ databases">
        <authorList>
            <person name="Varghese N."/>
            <person name="Submissions S."/>
        </authorList>
    </citation>
    <scope>NUCLEOTIDE SEQUENCE [LARGE SCALE GENOMIC DNA]</scope>
    <source>
        <strain evidence="8">DSM 11032</strain>
    </source>
</reference>
<dbReference type="GO" id="GO:0046872">
    <property type="term" value="F:metal ion binding"/>
    <property type="evidence" value="ECO:0007669"/>
    <property type="project" value="UniProtKB-KW"/>
</dbReference>
<feature type="domain" description="Succinylglutamate desuccinylase/Aspartoacylase catalytic" evidence="6">
    <location>
        <begin position="70"/>
        <end position="261"/>
    </location>
</feature>
<dbReference type="InterPro" id="IPR043795">
    <property type="entry name" value="N-alpha-Ac-DABA-like"/>
</dbReference>
<dbReference type="SUPFAM" id="SSF53187">
    <property type="entry name" value="Zn-dependent exopeptidases"/>
    <property type="match status" value="1"/>
</dbReference>
<name>A0A1M7SRS2_9SPHN</name>
<evidence type="ECO:0000256" key="1">
    <source>
        <dbReference type="ARBA" id="ARBA00001947"/>
    </source>
</evidence>
<keyword evidence="8" id="KW-1185">Reference proteome</keyword>